<keyword evidence="2" id="KW-0560">Oxidoreductase</keyword>
<reference evidence="3 4" key="1">
    <citation type="submission" date="2020-08" db="EMBL/GenBank/DDBJ databases">
        <authorList>
            <person name="Liu C."/>
            <person name="Sun Q."/>
        </authorList>
    </citation>
    <scope>NUCLEOTIDE SEQUENCE [LARGE SCALE GENOMIC DNA]</scope>
    <source>
        <strain evidence="3 4">NSJ-29</strain>
    </source>
</reference>
<dbReference type="Pfam" id="PF13561">
    <property type="entry name" value="adh_short_C2"/>
    <property type="match status" value="1"/>
</dbReference>
<evidence type="ECO:0000313" key="4">
    <source>
        <dbReference type="Proteomes" id="UP000515860"/>
    </source>
</evidence>
<dbReference type="InterPro" id="IPR036291">
    <property type="entry name" value="NAD(P)-bd_dom_sf"/>
</dbReference>
<protein>
    <submittedName>
        <fullName evidence="3">SDR family oxidoreductase</fullName>
    </submittedName>
</protein>
<dbReference type="GO" id="GO:0016616">
    <property type="term" value="F:oxidoreductase activity, acting on the CH-OH group of donors, NAD or NADP as acceptor"/>
    <property type="evidence" value="ECO:0007669"/>
    <property type="project" value="TreeGrafter"/>
</dbReference>
<dbReference type="FunFam" id="3.40.50.720:FF:000084">
    <property type="entry name" value="Short-chain dehydrogenase reductase"/>
    <property type="match status" value="1"/>
</dbReference>
<dbReference type="InterPro" id="IPR002347">
    <property type="entry name" value="SDR_fam"/>
</dbReference>
<dbReference type="RefSeq" id="WP_249328616.1">
    <property type="nucleotide sequence ID" value="NZ_CP060635.1"/>
</dbReference>
<dbReference type="PANTHER" id="PTHR42760:SF115">
    <property type="entry name" value="3-OXOACYL-[ACYL-CARRIER-PROTEIN] REDUCTASE FABG"/>
    <property type="match status" value="1"/>
</dbReference>
<dbReference type="GO" id="GO:0008206">
    <property type="term" value="P:bile acid metabolic process"/>
    <property type="evidence" value="ECO:0007669"/>
    <property type="project" value="UniProtKB-ARBA"/>
</dbReference>
<name>A0A7G9GBC2_9FIRM</name>
<evidence type="ECO:0000256" key="2">
    <source>
        <dbReference type="ARBA" id="ARBA00023002"/>
    </source>
</evidence>
<dbReference type="PRINTS" id="PR00081">
    <property type="entry name" value="GDHRDH"/>
</dbReference>
<dbReference type="InterPro" id="IPR020904">
    <property type="entry name" value="Sc_DH/Rdtase_CS"/>
</dbReference>
<organism evidence="3 4">
    <name type="scientific">Wansuia hejianensis</name>
    <dbReference type="NCBI Taxonomy" id="2763667"/>
    <lineage>
        <taxon>Bacteria</taxon>
        <taxon>Bacillati</taxon>
        <taxon>Bacillota</taxon>
        <taxon>Clostridia</taxon>
        <taxon>Lachnospirales</taxon>
        <taxon>Lachnospiraceae</taxon>
        <taxon>Wansuia</taxon>
    </lineage>
</organism>
<dbReference type="SUPFAM" id="SSF51735">
    <property type="entry name" value="NAD(P)-binding Rossmann-fold domains"/>
    <property type="match status" value="1"/>
</dbReference>
<dbReference type="Proteomes" id="UP000515860">
    <property type="component" value="Chromosome"/>
</dbReference>
<sequence length="277" mass="29900">MMKPLQISQLKSIYDMLSLKGKTAFVTGGAGGIGRSCAAALAEAGADVVLMDICGKEEALDANCREIEKRYGCRAEKVTGNVADEEDVERMIWETVDRFGRLDVVFSNAGIGGRDDNPSSMDLEEWNRVLDVNLTGMFLVDRIAANKMKELGNGGSIINTASMSGHIINKGSRKDMSQHMVAYSAAKAGVIQLTKSIAVSYVEDRIRCNSISPGMILSGLHDNMDMSALETYVENEVPMGRFASLDEIMGIVVFLASDLSSYATGSDFIIDGGVTIW</sequence>
<evidence type="ECO:0000313" key="3">
    <source>
        <dbReference type="EMBL" id="QNM08104.1"/>
    </source>
</evidence>
<dbReference type="Gene3D" id="3.40.50.720">
    <property type="entry name" value="NAD(P)-binding Rossmann-like Domain"/>
    <property type="match status" value="1"/>
</dbReference>
<keyword evidence="4" id="KW-1185">Reference proteome</keyword>
<dbReference type="AlphaFoldDB" id="A0A7G9GBC2"/>
<dbReference type="EMBL" id="CP060635">
    <property type="protein sequence ID" value="QNM08104.1"/>
    <property type="molecule type" value="Genomic_DNA"/>
</dbReference>
<gene>
    <name evidence="3" type="ORF">H9Q79_14600</name>
</gene>
<dbReference type="PRINTS" id="PR00080">
    <property type="entry name" value="SDRFAMILY"/>
</dbReference>
<evidence type="ECO:0000256" key="1">
    <source>
        <dbReference type="ARBA" id="ARBA00006484"/>
    </source>
</evidence>
<dbReference type="KEGG" id="whj:H9Q79_14600"/>
<dbReference type="PANTHER" id="PTHR42760">
    <property type="entry name" value="SHORT-CHAIN DEHYDROGENASES/REDUCTASES FAMILY MEMBER"/>
    <property type="match status" value="1"/>
</dbReference>
<comment type="similarity">
    <text evidence="1">Belongs to the short-chain dehydrogenases/reductases (SDR) family.</text>
</comment>
<accession>A0A7G9GBC2</accession>
<dbReference type="PROSITE" id="PS00061">
    <property type="entry name" value="ADH_SHORT"/>
    <property type="match status" value="1"/>
</dbReference>
<proteinExistence type="inferred from homology"/>